<dbReference type="AlphaFoldDB" id="A0AAW5AXZ0"/>
<dbReference type="RefSeq" id="WP_238017379.1">
    <property type="nucleotide sequence ID" value="NZ_JAIFZM010000001.1"/>
</dbReference>
<dbReference type="EMBL" id="JAIFZM010000001">
    <property type="protein sequence ID" value="MCG3417591.1"/>
    <property type="molecule type" value="Genomic_DNA"/>
</dbReference>
<dbReference type="Proteomes" id="UP001199631">
    <property type="component" value="Unassembled WGS sequence"/>
</dbReference>
<evidence type="ECO:0000313" key="2">
    <source>
        <dbReference type="Proteomes" id="UP001199631"/>
    </source>
</evidence>
<evidence type="ECO:0008006" key="3">
    <source>
        <dbReference type="Google" id="ProtNLM"/>
    </source>
</evidence>
<proteinExistence type="predicted"/>
<name>A0AAW5AXZ0_9BACI</name>
<keyword evidence="2" id="KW-1185">Reference proteome</keyword>
<reference evidence="1 2" key="1">
    <citation type="journal article" date="2022" name="Evol. Bioinform. Online">
        <title>Draft Genome Sequence of Oceanobacillus jordanicus Strain GSFE11, a Halotolerant Plant Growth-Promoting Bacterial Endophyte Isolated From the Jordan Valley.</title>
        <authorList>
            <person name="Alhindi T."/>
            <person name="Albdaiwi R."/>
        </authorList>
    </citation>
    <scope>NUCLEOTIDE SEQUENCE [LARGE SCALE GENOMIC DNA]</scope>
    <source>
        <strain evidence="1 2">GSFE11</strain>
    </source>
</reference>
<sequence>MSEEQVEQISDKINFWYDFYERSLIWRYGHIPAERKEGEKEALEH</sequence>
<evidence type="ECO:0000313" key="1">
    <source>
        <dbReference type="EMBL" id="MCG3417591.1"/>
    </source>
</evidence>
<gene>
    <name evidence="1" type="ORF">K3T81_00395</name>
</gene>
<accession>A0AAW5AXZ0</accession>
<protein>
    <recommendedName>
        <fullName evidence="3">Integrase</fullName>
    </recommendedName>
</protein>
<comment type="caution">
    <text evidence="1">The sequence shown here is derived from an EMBL/GenBank/DDBJ whole genome shotgun (WGS) entry which is preliminary data.</text>
</comment>
<organism evidence="1 2">
    <name type="scientific">Oceanobacillus jordanicus</name>
    <dbReference type="NCBI Taxonomy" id="2867266"/>
    <lineage>
        <taxon>Bacteria</taxon>
        <taxon>Bacillati</taxon>
        <taxon>Bacillota</taxon>
        <taxon>Bacilli</taxon>
        <taxon>Bacillales</taxon>
        <taxon>Bacillaceae</taxon>
        <taxon>Oceanobacillus</taxon>
    </lineage>
</organism>